<dbReference type="AlphaFoldDB" id="A0A545T7H7"/>
<dbReference type="GO" id="GO:0016787">
    <property type="term" value="F:hydrolase activity"/>
    <property type="evidence" value="ECO:0007669"/>
    <property type="project" value="UniProtKB-KW"/>
</dbReference>
<dbReference type="OrthoDB" id="9806902at2"/>
<reference evidence="2 3" key="1">
    <citation type="submission" date="2019-06" db="EMBL/GenBank/DDBJ databases">
        <title>Draft genome of Aliikangiella marina GYP-15.</title>
        <authorList>
            <person name="Wang G."/>
        </authorList>
    </citation>
    <scope>NUCLEOTIDE SEQUENCE [LARGE SCALE GENOMIC DNA]</scope>
    <source>
        <strain evidence="2 3">GYP-15</strain>
    </source>
</reference>
<comment type="caution">
    <text evidence="2">The sequence shown here is derived from an EMBL/GenBank/DDBJ whole genome shotgun (WGS) entry which is preliminary data.</text>
</comment>
<gene>
    <name evidence="2" type="ORF">FLL45_16965</name>
</gene>
<name>A0A545T7H7_9GAMM</name>
<dbReference type="RefSeq" id="WP_142943274.1">
    <property type="nucleotide sequence ID" value="NZ_VIKR01000004.1"/>
</dbReference>
<dbReference type="Proteomes" id="UP000317839">
    <property type="component" value="Unassembled WGS sequence"/>
</dbReference>
<organism evidence="2 3">
    <name type="scientific">Aliikangiella marina</name>
    <dbReference type="NCBI Taxonomy" id="1712262"/>
    <lineage>
        <taxon>Bacteria</taxon>
        <taxon>Pseudomonadati</taxon>
        <taxon>Pseudomonadota</taxon>
        <taxon>Gammaproteobacteria</taxon>
        <taxon>Oceanospirillales</taxon>
        <taxon>Pleioneaceae</taxon>
        <taxon>Aliikangiella</taxon>
    </lineage>
</organism>
<dbReference type="SUPFAM" id="SSF53474">
    <property type="entry name" value="alpha/beta-Hydrolases"/>
    <property type="match status" value="1"/>
</dbReference>
<dbReference type="Gene3D" id="3.40.50.1820">
    <property type="entry name" value="alpha/beta hydrolase"/>
    <property type="match status" value="1"/>
</dbReference>
<evidence type="ECO:0000259" key="1">
    <source>
        <dbReference type="Pfam" id="PF12697"/>
    </source>
</evidence>
<dbReference type="PANTHER" id="PTHR42886:SF29">
    <property type="entry name" value="PUMMELIG, ISOFORM A"/>
    <property type="match status" value="1"/>
</dbReference>
<keyword evidence="3" id="KW-1185">Reference proteome</keyword>
<dbReference type="InterPro" id="IPR029058">
    <property type="entry name" value="AB_hydrolase_fold"/>
</dbReference>
<feature type="domain" description="AB hydrolase-1" evidence="1">
    <location>
        <begin position="10"/>
        <end position="223"/>
    </location>
</feature>
<dbReference type="EMBL" id="VIKR01000004">
    <property type="protein sequence ID" value="TQV73142.1"/>
    <property type="molecule type" value="Genomic_DNA"/>
</dbReference>
<evidence type="ECO:0000313" key="2">
    <source>
        <dbReference type="EMBL" id="TQV73142.1"/>
    </source>
</evidence>
<evidence type="ECO:0000313" key="3">
    <source>
        <dbReference type="Proteomes" id="UP000317839"/>
    </source>
</evidence>
<keyword evidence="2" id="KW-0378">Hydrolase</keyword>
<dbReference type="PANTHER" id="PTHR42886">
    <property type="entry name" value="RE40534P-RELATED"/>
    <property type="match status" value="1"/>
</dbReference>
<dbReference type="InterPro" id="IPR000073">
    <property type="entry name" value="AB_hydrolase_1"/>
</dbReference>
<dbReference type="Pfam" id="PF12697">
    <property type="entry name" value="Abhydrolase_6"/>
    <property type="match status" value="1"/>
</dbReference>
<sequence length="275" mass="30846">MSEVSTKPPIVLIHGMWSTPAVFDDLKSFFVSHGFSVYTPSLPAHFDKQTMTQPDIEQLKQTSFENYVESILTFVQSFDHKPVLLGHSMGGLIAQVVASKTSCLGLILLSSAAPAGINGWSWSVIRTFGHNILKFPLWNACTELKLTNIRYGIANAQSAELQQDIDKISTLESGRVTWQLGMWFLYRKPKNQVNYTDVNCPVLIIGGDHDKITPIKIQKVLHEKYRERSTLKIIQGACHWTVGGRFFQDVTVCISQWLKTTSVLNSYSALSSNHE</sequence>
<protein>
    <submittedName>
        <fullName evidence="2">Alpha/beta hydrolase</fullName>
    </submittedName>
</protein>
<proteinExistence type="predicted"/>
<accession>A0A545T7H7</accession>